<evidence type="ECO:0000256" key="1">
    <source>
        <dbReference type="SAM" id="Phobius"/>
    </source>
</evidence>
<keyword evidence="1" id="KW-0812">Transmembrane</keyword>
<comment type="caution">
    <text evidence="3">The sequence shown here is derived from an EMBL/GenBank/DDBJ whole genome shotgun (WGS) entry which is preliminary data.</text>
</comment>
<reference evidence="3" key="2">
    <citation type="submission" date="2020-05" db="EMBL/GenBank/DDBJ databases">
        <authorList>
            <person name="Kim H.-S."/>
            <person name="Proctor R.H."/>
            <person name="Brown D.W."/>
        </authorList>
    </citation>
    <scope>NUCLEOTIDE SEQUENCE</scope>
    <source>
        <strain evidence="3">NRRL 20472</strain>
    </source>
</reference>
<feature type="transmembrane region" description="Helical" evidence="1">
    <location>
        <begin position="386"/>
        <end position="406"/>
    </location>
</feature>
<feature type="transmembrane region" description="Helical" evidence="1">
    <location>
        <begin position="355"/>
        <end position="374"/>
    </location>
</feature>
<evidence type="ECO:0000313" key="4">
    <source>
        <dbReference type="Proteomes" id="UP000622797"/>
    </source>
</evidence>
<accession>A0A8H4X4J9</accession>
<gene>
    <name evidence="3" type="ORF">FSARC_10383</name>
</gene>
<feature type="signal peptide" evidence="2">
    <location>
        <begin position="1"/>
        <end position="17"/>
    </location>
</feature>
<feature type="transmembrane region" description="Helical" evidence="1">
    <location>
        <begin position="315"/>
        <end position="334"/>
    </location>
</feature>
<proteinExistence type="predicted"/>
<keyword evidence="1" id="KW-0472">Membrane</keyword>
<keyword evidence="2" id="KW-0732">Signal</keyword>
<dbReference type="OrthoDB" id="3525430at2759"/>
<keyword evidence="4" id="KW-1185">Reference proteome</keyword>
<keyword evidence="1" id="KW-1133">Transmembrane helix</keyword>
<protein>
    <submittedName>
        <fullName evidence="3">Uncharacterized protein</fullName>
    </submittedName>
</protein>
<dbReference type="Proteomes" id="UP000622797">
    <property type="component" value="Unassembled WGS sequence"/>
</dbReference>
<evidence type="ECO:0000256" key="2">
    <source>
        <dbReference type="SAM" id="SignalP"/>
    </source>
</evidence>
<evidence type="ECO:0000313" key="3">
    <source>
        <dbReference type="EMBL" id="KAF4960754.1"/>
    </source>
</evidence>
<reference evidence="3" key="1">
    <citation type="journal article" date="2020" name="BMC Genomics">
        <title>Correction to: Identification and distribution of gene clusters required for synthesis of sphingolipid metabolism inhibitors in diverse species of the filamentous fungus Fusarium.</title>
        <authorList>
            <person name="Kim H.S."/>
            <person name="Lohmar J.M."/>
            <person name="Busman M."/>
            <person name="Brown D.W."/>
            <person name="Naumann T.A."/>
            <person name="Divon H.H."/>
            <person name="Lysoe E."/>
            <person name="Uhlig S."/>
            <person name="Proctor R.H."/>
        </authorList>
    </citation>
    <scope>NUCLEOTIDE SEQUENCE</scope>
    <source>
        <strain evidence="3">NRRL 20472</strain>
    </source>
</reference>
<dbReference type="AlphaFoldDB" id="A0A8H4X4J9"/>
<name>A0A8H4X4J9_9HYPO</name>
<organism evidence="3 4">
    <name type="scientific">Fusarium sarcochroum</name>
    <dbReference type="NCBI Taxonomy" id="1208366"/>
    <lineage>
        <taxon>Eukaryota</taxon>
        <taxon>Fungi</taxon>
        <taxon>Dikarya</taxon>
        <taxon>Ascomycota</taxon>
        <taxon>Pezizomycotina</taxon>
        <taxon>Sordariomycetes</taxon>
        <taxon>Hypocreomycetidae</taxon>
        <taxon>Hypocreales</taxon>
        <taxon>Nectriaceae</taxon>
        <taxon>Fusarium</taxon>
        <taxon>Fusarium lateritium species complex</taxon>
    </lineage>
</organism>
<feature type="transmembrane region" description="Helical" evidence="1">
    <location>
        <begin position="418"/>
        <end position="440"/>
    </location>
</feature>
<dbReference type="EMBL" id="JABEXW010000626">
    <property type="protein sequence ID" value="KAF4960754.1"/>
    <property type="molecule type" value="Genomic_DNA"/>
</dbReference>
<sequence length="587" mass="64921">MKAQSILHALLASGVSGVALTKSTHDTSGNLGLDLDRGEIPTIQKDHGGWVNPEDLMPMPQCIAQQDQSSWLNAMTRCTRHRCTSHFGLICTHYQWLTQLSCLSVEFSPKTIERYVEYCSRSILAKAQLHHWIQYVTGRTWLVHVGDTNGLQSLSPESLRKGYGDTVDVANEAPGCLQNSVSSSKESFQHVMGSCSFTSETLHTGNAGRPWEYSTSRKSMVALSYDTVGYDVTKRHILSGQYFDKDCFCSTFAINQQHEPCSTSDTLALTKARLWLNATCGPASISPRPRDMIPWQWTLRPGIAEQEGECPSNEFKLGSIALVNLATLLALFFGNGRRHRDTATNPSTQSHSSRWILGGLLLASLQLLANLVNVKIIQGTPGYENIPIIQLILLWCSLPRLSWVTISPLKDLVSATSALFAEVVLQGFSLYYMTLTVNYGRQNGFYLGGLADAKEEGFAWLMYAGALIWLIVVAMMAVPFIRVIHTNLSTVSPASTKQESVSHHDDNMTPKDDEANVHETLLPKPHWGAPLSSEGSSYGTLPVEYQSHELSGGSLATLYMVMSIAMPFLWLAQWFFWAGFVVLSSEE</sequence>
<feature type="transmembrane region" description="Helical" evidence="1">
    <location>
        <begin position="460"/>
        <end position="481"/>
    </location>
</feature>
<feature type="chain" id="PRO_5034187830" evidence="2">
    <location>
        <begin position="18"/>
        <end position="587"/>
    </location>
</feature>
<feature type="transmembrane region" description="Helical" evidence="1">
    <location>
        <begin position="556"/>
        <end position="577"/>
    </location>
</feature>